<dbReference type="SUPFAM" id="SSF53448">
    <property type="entry name" value="Nucleotide-diphospho-sugar transferases"/>
    <property type="match status" value="1"/>
</dbReference>
<proteinExistence type="predicted"/>
<sequence>MSRSPSEGYVLHTYGPERYVQHALASVVTLRRHDPIRPVALFCPPEHQALLKHYGLDQWFQVIAPLPEAHRSIVGFKHHLHRFMPFDRCLFVDADMIWCRNPDPLWQQLAAFPFTATGLERADFFFGGPKGLGVVKDFLLDRRRRTLRRLGLTYLPRVQAGMIFAQDAELTRTVCELAAAFLARRTETHFRSRLHEGRSEESCEWSLALAMSQLNLPVFPWFAGQNSPQLDFIEDLTTYDPDFEQVRCRYYTDRLVYALRGLPNATLRRLLLRLFTCLPGRGDYMEVTPFALHFGWLHQKAPFYAFATRVWHQLTHSKLRSEQVPEKVRIS</sequence>
<dbReference type="InterPro" id="IPR029044">
    <property type="entry name" value="Nucleotide-diphossugar_trans"/>
</dbReference>
<evidence type="ECO:0000313" key="1">
    <source>
        <dbReference type="EMBL" id="HER96776.1"/>
    </source>
</evidence>
<dbReference type="EMBL" id="DSGB01000006">
    <property type="protein sequence ID" value="HER96776.1"/>
    <property type="molecule type" value="Genomic_DNA"/>
</dbReference>
<name>A0A7V2B1X3_RHOMR</name>
<protein>
    <recommendedName>
        <fullName evidence="2">Nucleotide-diphospho-sugar transferase domain-containing protein</fullName>
    </recommendedName>
</protein>
<comment type="caution">
    <text evidence="1">The sequence shown here is derived from an EMBL/GenBank/DDBJ whole genome shotgun (WGS) entry which is preliminary data.</text>
</comment>
<accession>A0A7V2B1X3</accession>
<dbReference type="Gene3D" id="3.90.550.10">
    <property type="entry name" value="Spore Coat Polysaccharide Biosynthesis Protein SpsA, Chain A"/>
    <property type="match status" value="1"/>
</dbReference>
<reference evidence="1" key="1">
    <citation type="journal article" date="2020" name="mSystems">
        <title>Genome- and Community-Level Interaction Insights into Carbon Utilization and Element Cycling Functions of Hydrothermarchaeota in Hydrothermal Sediment.</title>
        <authorList>
            <person name="Zhou Z."/>
            <person name="Liu Y."/>
            <person name="Xu W."/>
            <person name="Pan J."/>
            <person name="Luo Z.H."/>
            <person name="Li M."/>
        </authorList>
    </citation>
    <scope>NUCLEOTIDE SEQUENCE [LARGE SCALE GENOMIC DNA]</scope>
    <source>
        <strain evidence="1">SpSt-143</strain>
    </source>
</reference>
<evidence type="ECO:0008006" key="2">
    <source>
        <dbReference type="Google" id="ProtNLM"/>
    </source>
</evidence>
<gene>
    <name evidence="1" type="ORF">ENO59_09720</name>
</gene>
<organism evidence="1">
    <name type="scientific">Rhodothermus marinus</name>
    <name type="common">Rhodothermus obamensis</name>
    <dbReference type="NCBI Taxonomy" id="29549"/>
    <lineage>
        <taxon>Bacteria</taxon>
        <taxon>Pseudomonadati</taxon>
        <taxon>Rhodothermota</taxon>
        <taxon>Rhodothermia</taxon>
        <taxon>Rhodothermales</taxon>
        <taxon>Rhodothermaceae</taxon>
        <taxon>Rhodothermus</taxon>
    </lineage>
</organism>
<dbReference type="AlphaFoldDB" id="A0A7V2B1X3"/>